<keyword evidence="4 5" id="KW-0472">Membrane</keyword>
<feature type="transmembrane region" description="Helical" evidence="5">
    <location>
        <begin position="345"/>
        <end position="362"/>
    </location>
</feature>
<feature type="transmembrane region" description="Helical" evidence="5">
    <location>
        <begin position="55"/>
        <end position="74"/>
    </location>
</feature>
<feature type="transmembrane region" description="Helical" evidence="5">
    <location>
        <begin position="86"/>
        <end position="105"/>
    </location>
</feature>
<dbReference type="EMBL" id="UOFL01000023">
    <property type="protein sequence ID" value="VAW71544.1"/>
    <property type="molecule type" value="Genomic_DNA"/>
</dbReference>
<evidence type="ECO:0000256" key="3">
    <source>
        <dbReference type="ARBA" id="ARBA00022989"/>
    </source>
</evidence>
<dbReference type="GO" id="GO:0016020">
    <property type="term" value="C:membrane"/>
    <property type="evidence" value="ECO:0007669"/>
    <property type="project" value="UniProtKB-SubCell"/>
</dbReference>
<feature type="transmembrane region" description="Helical" evidence="5">
    <location>
        <begin position="184"/>
        <end position="202"/>
    </location>
</feature>
<gene>
    <name evidence="7" type="ORF">MNBD_GAMMA12-3562</name>
</gene>
<feature type="transmembrane region" description="Helical" evidence="5">
    <location>
        <begin position="214"/>
        <end position="246"/>
    </location>
</feature>
<feature type="transmembrane region" description="Helical" evidence="5">
    <location>
        <begin position="33"/>
        <end position="49"/>
    </location>
</feature>
<dbReference type="InterPro" id="IPR007016">
    <property type="entry name" value="O-antigen_ligase-rel_domated"/>
</dbReference>
<dbReference type="Pfam" id="PF04932">
    <property type="entry name" value="Wzy_C"/>
    <property type="match status" value="1"/>
</dbReference>
<keyword evidence="3 5" id="KW-1133">Transmembrane helix</keyword>
<dbReference type="InterPro" id="IPR051533">
    <property type="entry name" value="WaaL-like"/>
</dbReference>
<dbReference type="PANTHER" id="PTHR37422:SF13">
    <property type="entry name" value="LIPOPOLYSACCHARIDE BIOSYNTHESIS PROTEIN PA4999-RELATED"/>
    <property type="match status" value="1"/>
</dbReference>
<evidence type="ECO:0000256" key="1">
    <source>
        <dbReference type="ARBA" id="ARBA00004141"/>
    </source>
</evidence>
<evidence type="ECO:0000256" key="5">
    <source>
        <dbReference type="SAM" id="Phobius"/>
    </source>
</evidence>
<evidence type="ECO:0000313" key="7">
    <source>
        <dbReference type="EMBL" id="VAW71544.1"/>
    </source>
</evidence>
<feature type="transmembrane region" description="Helical" evidence="5">
    <location>
        <begin position="382"/>
        <end position="402"/>
    </location>
</feature>
<accession>A0A3B0YRR3</accession>
<keyword evidence="2 5" id="KW-0812">Transmembrane</keyword>
<name>A0A3B0YRR3_9ZZZZ</name>
<feature type="transmembrane region" description="Helical" evidence="5">
    <location>
        <begin position="252"/>
        <end position="269"/>
    </location>
</feature>
<protein>
    <recommendedName>
        <fullName evidence="6">O-antigen ligase-related domain-containing protein</fullName>
    </recommendedName>
</protein>
<organism evidence="7">
    <name type="scientific">hydrothermal vent metagenome</name>
    <dbReference type="NCBI Taxonomy" id="652676"/>
    <lineage>
        <taxon>unclassified sequences</taxon>
        <taxon>metagenomes</taxon>
        <taxon>ecological metagenomes</taxon>
    </lineage>
</organism>
<feature type="domain" description="O-antigen ligase-related" evidence="6">
    <location>
        <begin position="218"/>
        <end position="354"/>
    </location>
</feature>
<sequence>MKSLKKSRNQIDIEDFYSLKIKALWNGFKQEHVSFWFLCFYFLFEYIRPQAQYPIINILPWGMTFLLLTLITAFTNKSIVWVSNPINKLFILFGIIIILSGVFAFNPEKSWSYKEVMLGWIIVYFLVINIVNSEKLLILFLLAYLLFNLKMAQFGSIHWVRRGFSFANYGLNGAPGWFQNSGEYAIQMLIYGSLALALVVSLKDYWGRYKKWVFYTAAIMGYFAVMGASSRGSQLGLAVIAVWFLLKQKNGFKGLIILAIFSVALFYLLPEEQLDRFNEMGEDNSSLQRFAYWVAGVEAIKEHPIIGIGYHNWMPYMTYMYPEGLGPGKTIQVSHNIYVETASELGVTGLLMFLLMTIYAFINNARTRKMATELKNKLFFNLSYGLDAGLIGFLVAGTFVTVTYYPFFWIQIAMIVMLNSVTKNQWMSMPNQKEKKRAPKW</sequence>
<comment type="subcellular location">
    <subcellularLocation>
        <location evidence="1">Membrane</location>
        <topology evidence="1">Multi-pass membrane protein</topology>
    </subcellularLocation>
</comment>
<proteinExistence type="predicted"/>
<evidence type="ECO:0000256" key="4">
    <source>
        <dbReference type="ARBA" id="ARBA00023136"/>
    </source>
</evidence>
<evidence type="ECO:0000259" key="6">
    <source>
        <dbReference type="Pfam" id="PF04932"/>
    </source>
</evidence>
<feature type="transmembrane region" description="Helical" evidence="5">
    <location>
        <begin position="290"/>
        <end position="310"/>
    </location>
</feature>
<dbReference type="PANTHER" id="PTHR37422">
    <property type="entry name" value="TEICHURONIC ACID BIOSYNTHESIS PROTEIN TUAE"/>
    <property type="match status" value="1"/>
</dbReference>
<feature type="transmembrane region" description="Helical" evidence="5">
    <location>
        <begin position="408"/>
        <end position="426"/>
    </location>
</feature>
<feature type="transmembrane region" description="Helical" evidence="5">
    <location>
        <begin position="117"/>
        <end position="147"/>
    </location>
</feature>
<dbReference type="AlphaFoldDB" id="A0A3B0YRR3"/>
<evidence type="ECO:0000256" key="2">
    <source>
        <dbReference type="ARBA" id="ARBA00022692"/>
    </source>
</evidence>
<reference evidence="7" key="1">
    <citation type="submission" date="2018-06" db="EMBL/GenBank/DDBJ databases">
        <authorList>
            <person name="Zhirakovskaya E."/>
        </authorList>
    </citation>
    <scope>NUCLEOTIDE SEQUENCE</scope>
</reference>